<reference evidence="3" key="1">
    <citation type="journal article" date="2019" name="Int. J. Syst. Evol. Microbiol.">
        <title>The Global Catalogue of Microorganisms (GCM) 10K type strain sequencing project: providing services to taxonomists for standard genome sequencing and annotation.</title>
        <authorList>
            <consortium name="The Broad Institute Genomics Platform"/>
            <consortium name="The Broad Institute Genome Sequencing Center for Infectious Disease"/>
            <person name="Wu L."/>
            <person name="Ma J."/>
        </authorList>
    </citation>
    <scope>NUCLEOTIDE SEQUENCE [LARGE SCALE GENOMIC DNA]</scope>
    <source>
        <strain evidence="3">JCM 4586</strain>
    </source>
</reference>
<keyword evidence="1" id="KW-0812">Transmembrane</keyword>
<sequence length="185" mass="19669">MAGRNPKAQTVRNMVLAMAVIIPVAFVSYVFIPHGEGKGMVAESAVPTVDYRVELDTARRAAPYPVAAPAGLGGDWRATSVSYRAGGTGGKEGSVWHLGFLDPETQYVAVEQSDGPAGAFIDGVSQRAVKTGRTQRVGDATWRQYEGEKYNALVREERGVTTVVTGTASPERLTEMAAALKARKG</sequence>
<gene>
    <name evidence="2" type="ORF">GCM10010324_39290</name>
</gene>
<evidence type="ECO:0000313" key="2">
    <source>
        <dbReference type="EMBL" id="GGX89784.1"/>
    </source>
</evidence>
<keyword evidence="1" id="KW-1133">Transmembrane helix</keyword>
<keyword evidence="1" id="KW-0472">Membrane</keyword>
<name>A0ABQ2YQ83_9ACTN</name>
<proteinExistence type="predicted"/>
<feature type="transmembrane region" description="Helical" evidence="1">
    <location>
        <begin position="14"/>
        <end position="32"/>
    </location>
</feature>
<dbReference type="Pfam" id="PF14030">
    <property type="entry name" value="DUF4245"/>
    <property type="match status" value="1"/>
</dbReference>
<organism evidence="2 3">
    <name type="scientific">Streptomyces hiroshimensis</name>
    <dbReference type="NCBI Taxonomy" id="66424"/>
    <lineage>
        <taxon>Bacteria</taxon>
        <taxon>Bacillati</taxon>
        <taxon>Actinomycetota</taxon>
        <taxon>Actinomycetes</taxon>
        <taxon>Kitasatosporales</taxon>
        <taxon>Streptomycetaceae</taxon>
        <taxon>Streptomyces</taxon>
    </lineage>
</organism>
<evidence type="ECO:0000313" key="3">
    <source>
        <dbReference type="Proteomes" id="UP000659223"/>
    </source>
</evidence>
<comment type="caution">
    <text evidence="2">The sequence shown here is derived from an EMBL/GenBank/DDBJ whole genome shotgun (WGS) entry which is preliminary data.</text>
</comment>
<accession>A0ABQ2YQ83</accession>
<dbReference type="Proteomes" id="UP000659223">
    <property type="component" value="Unassembled WGS sequence"/>
</dbReference>
<dbReference type="EMBL" id="BMUT01000008">
    <property type="protein sequence ID" value="GGX89784.1"/>
    <property type="molecule type" value="Genomic_DNA"/>
</dbReference>
<evidence type="ECO:0008006" key="4">
    <source>
        <dbReference type="Google" id="ProtNLM"/>
    </source>
</evidence>
<protein>
    <recommendedName>
        <fullName evidence="4">DUF4245 domain-containing protein</fullName>
    </recommendedName>
</protein>
<dbReference type="RefSeq" id="WP_229899501.1">
    <property type="nucleotide sequence ID" value="NZ_BMUT01000008.1"/>
</dbReference>
<evidence type="ECO:0000256" key="1">
    <source>
        <dbReference type="SAM" id="Phobius"/>
    </source>
</evidence>
<dbReference type="InterPro" id="IPR025339">
    <property type="entry name" value="DUF4245"/>
</dbReference>
<keyword evidence="3" id="KW-1185">Reference proteome</keyword>